<evidence type="ECO:0000313" key="9">
    <source>
        <dbReference type="Proteomes" id="UP000025227"/>
    </source>
</evidence>
<comment type="subcellular location">
    <subcellularLocation>
        <location evidence="1">Membrane</location>
    </subcellularLocation>
</comment>
<feature type="transmembrane region" description="Helical" evidence="7">
    <location>
        <begin position="127"/>
        <end position="144"/>
    </location>
</feature>
<feature type="domain" description="G-protein coupled receptors family 1 profile" evidence="8">
    <location>
        <begin position="21"/>
        <end position="288"/>
    </location>
</feature>
<dbReference type="WBParaSite" id="HCON_00156470-00001">
    <property type="protein sequence ID" value="HCON_00156470-00001"/>
    <property type="gene ID" value="HCON_00156470"/>
</dbReference>
<dbReference type="InterPro" id="IPR019427">
    <property type="entry name" value="7TM_GPCR_serpentine_rcpt_Srw"/>
</dbReference>
<dbReference type="SUPFAM" id="SSF81321">
    <property type="entry name" value="Family A G protein-coupled receptor-like"/>
    <property type="match status" value="1"/>
</dbReference>
<evidence type="ECO:0000256" key="6">
    <source>
        <dbReference type="SAM" id="MobiDB-lite"/>
    </source>
</evidence>
<dbReference type="Gene3D" id="1.20.1070.10">
    <property type="entry name" value="Rhodopsin 7-helix transmembrane proteins"/>
    <property type="match status" value="1"/>
</dbReference>
<dbReference type="PROSITE" id="PS50262">
    <property type="entry name" value="G_PROTEIN_RECEP_F1_2"/>
    <property type="match status" value="1"/>
</dbReference>
<dbReference type="AlphaFoldDB" id="A0A7I4YX52"/>
<dbReference type="PRINTS" id="PR00237">
    <property type="entry name" value="GPCRRHODOPSN"/>
</dbReference>
<dbReference type="OMA" id="MFPIGMI"/>
<feature type="transmembrane region" description="Helical" evidence="7">
    <location>
        <begin position="85"/>
        <end position="106"/>
    </location>
</feature>
<evidence type="ECO:0000256" key="1">
    <source>
        <dbReference type="ARBA" id="ARBA00004370"/>
    </source>
</evidence>
<keyword evidence="5" id="KW-0297">G-protein coupled receptor</keyword>
<organism evidence="9 10">
    <name type="scientific">Haemonchus contortus</name>
    <name type="common">Barber pole worm</name>
    <dbReference type="NCBI Taxonomy" id="6289"/>
    <lineage>
        <taxon>Eukaryota</taxon>
        <taxon>Metazoa</taxon>
        <taxon>Ecdysozoa</taxon>
        <taxon>Nematoda</taxon>
        <taxon>Chromadorea</taxon>
        <taxon>Rhabditida</taxon>
        <taxon>Rhabditina</taxon>
        <taxon>Rhabditomorpha</taxon>
        <taxon>Strongyloidea</taxon>
        <taxon>Trichostrongylidae</taxon>
        <taxon>Haemonchus</taxon>
    </lineage>
</organism>
<dbReference type="CDD" id="cd14978">
    <property type="entry name" value="7tmA_FMRFamide_R-like"/>
    <property type="match status" value="1"/>
</dbReference>
<keyword evidence="2 5" id="KW-0812">Transmembrane</keyword>
<dbReference type="Pfam" id="PF10324">
    <property type="entry name" value="7TM_GPCR_Srw"/>
    <property type="match status" value="1"/>
</dbReference>
<comment type="similarity">
    <text evidence="5">Belongs to the G-protein coupled receptor 1 family.</text>
</comment>
<dbReference type="InterPro" id="IPR053352">
    <property type="entry name" value="FMRFamide_rcpt"/>
</dbReference>
<dbReference type="InterPro" id="IPR017452">
    <property type="entry name" value="GPCR_Rhodpsn_7TM"/>
</dbReference>
<keyword evidence="5" id="KW-0807">Transducer</keyword>
<dbReference type="OrthoDB" id="10011262at2759"/>
<keyword evidence="3 7" id="KW-1133">Transmembrane helix</keyword>
<proteinExistence type="inferred from homology"/>
<evidence type="ECO:0000256" key="4">
    <source>
        <dbReference type="ARBA" id="ARBA00023136"/>
    </source>
</evidence>
<dbReference type="Proteomes" id="UP000025227">
    <property type="component" value="Unplaced"/>
</dbReference>
<feature type="compositionally biased region" description="Polar residues" evidence="6">
    <location>
        <begin position="328"/>
        <end position="349"/>
    </location>
</feature>
<dbReference type="PANTHER" id="PTHR47323:SF4">
    <property type="entry name" value="FMRFAMIDE PEPTIDE RECEPTOR FRPR-18"/>
    <property type="match status" value="1"/>
</dbReference>
<feature type="region of interest" description="Disordered" evidence="6">
    <location>
        <begin position="328"/>
        <end position="350"/>
    </location>
</feature>
<accession>A0A7I4YX52</accession>
<keyword evidence="5" id="KW-0675">Receptor</keyword>
<evidence type="ECO:0000259" key="8">
    <source>
        <dbReference type="PROSITE" id="PS50262"/>
    </source>
</evidence>
<dbReference type="GO" id="GO:0016020">
    <property type="term" value="C:membrane"/>
    <property type="evidence" value="ECO:0007669"/>
    <property type="project" value="UniProtKB-SubCell"/>
</dbReference>
<protein>
    <submittedName>
        <fullName evidence="10">G_PROTEIN_RECEP_F1_2 domain-containing protein</fullName>
    </submittedName>
</protein>
<reference evidence="10" key="1">
    <citation type="submission" date="2020-12" db="UniProtKB">
        <authorList>
            <consortium name="WormBaseParasite"/>
        </authorList>
    </citation>
    <scope>IDENTIFICATION</scope>
    <source>
        <strain evidence="10">MHco3</strain>
    </source>
</reference>
<evidence type="ECO:0000256" key="3">
    <source>
        <dbReference type="ARBA" id="ARBA00022989"/>
    </source>
</evidence>
<feature type="transmembrane region" description="Helical" evidence="7">
    <location>
        <begin position="180"/>
        <end position="206"/>
    </location>
</feature>
<feature type="transmembrane region" description="Helical" evidence="7">
    <location>
        <begin position="6"/>
        <end position="29"/>
    </location>
</feature>
<feature type="transmembrane region" description="Helical" evidence="7">
    <location>
        <begin position="41"/>
        <end position="65"/>
    </location>
</feature>
<evidence type="ECO:0000256" key="5">
    <source>
        <dbReference type="RuleBase" id="RU000688"/>
    </source>
</evidence>
<evidence type="ECO:0000313" key="10">
    <source>
        <dbReference type="WBParaSite" id="HCON_00156470-00001"/>
    </source>
</evidence>
<dbReference type="PANTHER" id="PTHR47323">
    <property type="entry name" value="FMRFAMIDE PEPTIDE RECEPTOR FAMILY-RELATED"/>
    <property type="match status" value="1"/>
</dbReference>
<name>A0A7I4YX52_HAECO</name>
<feature type="transmembrane region" description="Helical" evidence="7">
    <location>
        <begin position="272"/>
        <end position="291"/>
    </location>
</feature>
<evidence type="ECO:0000256" key="2">
    <source>
        <dbReference type="ARBA" id="ARBA00022692"/>
    </source>
</evidence>
<dbReference type="GO" id="GO:0008528">
    <property type="term" value="F:G protein-coupled peptide receptor activity"/>
    <property type="evidence" value="ECO:0007669"/>
    <property type="project" value="InterPro"/>
</dbReference>
<feature type="transmembrane region" description="Helical" evidence="7">
    <location>
        <begin position="227"/>
        <end position="246"/>
    </location>
</feature>
<dbReference type="PROSITE" id="PS00237">
    <property type="entry name" value="G_PROTEIN_RECEP_F1_1"/>
    <property type="match status" value="1"/>
</dbReference>
<keyword evidence="4 7" id="KW-0472">Membrane</keyword>
<evidence type="ECO:0000256" key="7">
    <source>
        <dbReference type="SAM" id="Phobius"/>
    </source>
</evidence>
<keyword evidence="9" id="KW-1185">Reference proteome</keyword>
<dbReference type="InterPro" id="IPR000276">
    <property type="entry name" value="GPCR_Rhodpsn"/>
</dbReference>
<sequence length="425" mass="48785">MDSQQWMACAILSLVIIGCFGNSLSLLLFSRPHMRCSSVNVLLCALSFIDLSLLLLSIPTFVITNLDLWSSQQSAVTYLAYVLKWVYPVNLTMQTCSVYTMVMITFERWTAVCRPLQVRVWCTPKKSRLAVCCIFISAVLYNFARFFEYRLIHTPDGAIYERWLRDTANYRGYYIGYYTILYVVTHFLLPFTIMAVLNGSVIVTMWKGRQMRQMLTRQQQREQSTTVMLLVITILFAVCNTLPFILNVVESVFPDIFVDPRTTHIAYTVNDLSNLLVVLNSATTFLVYFTFSEKYRQTFIFIIKNGCCASISDYNTYTAMSRTASMRVNNSTSDLQRAGSKKSTSSRNSDVLMKPIHLQKQNDRFTTEYNSRASKFGDDLRLPRLPTEKRKKKHKLSVAVARTTPEIRVTFSDDTPLNNTSSNMT</sequence>